<dbReference type="GO" id="GO:0005576">
    <property type="term" value="C:extracellular region"/>
    <property type="evidence" value="ECO:0007669"/>
    <property type="project" value="UniProtKB-SubCell"/>
</dbReference>
<keyword evidence="5" id="KW-0677">Repeat</keyword>
<dbReference type="InterPro" id="IPR050557">
    <property type="entry name" value="RTX_toxin/Mannuronan_C5-epim"/>
</dbReference>
<dbReference type="Pfam" id="PF26363">
    <property type="entry name" value="Phospholipase-like"/>
    <property type="match status" value="1"/>
</dbReference>
<dbReference type="Gene3D" id="3.40.50.1820">
    <property type="entry name" value="alpha/beta hydrolase"/>
    <property type="match status" value="1"/>
</dbReference>
<dbReference type="EMBL" id="SPDV01000074">
    <property type="protein sequence ID" value="TFI56471.1"/>
    <property type="molecule type" value="Genomic_DNA"/>
</dbReference>
<evidence type="ECO:0000256" key="8">
    <source>
        <dbReference type="SAM" id="MobiDB-lite"/>
    </source>
</evidence>
<gene>
    <name evidence="9" type="ORF">E2493_20025</name>
</gene>
<dbReference type="SUPFAM" id="SSF53474">
    <property type="entry name" value="alpha/beta-Hydrolases"/>
    <property type="match status" value="1"/>
</dbReference>
<feature type="region of interest" description="Disordered" evidence="8">
    <location>
        <begin position="1199"/>
        <end position="1219"/>
    </location>
</feature>
<organism evidence="9 10">
    <name type="scientific">Sphingomonas parva</name>
    <dbReference type="NCBI Taxonomy" id="2555898"/>
    <lineage>
        <taxon>Bacteria</taxon>
        <taxon>Pseudomonadati</taxon>
        <taxon>Pseudomonadota</taxon>
        <taxon>Alphaproteobacteria</taxon>
        <taxon>Sphingomonadales</taxon>
        <taxon>Sphingomonadaceae</taxon>
        <taxon>Sphingomonas</taxon>
    </lineage>
</organism>
<protein>
    <submittedName>
        <fullName evidence="9">DUF2974 domain-containing protein</fullName>
    </submittedName>
</protein>
<dbReference type="InterPro" id="IPR011049">
    <property type="entry name" value="Serralysin-like_metalloprot_C"/>
</dbReference>
<comment type="subcellular location">
    <subcellularLocation>
        <location evidence="1">Membrane</location>
    </subcellularLocation>
    <subcellularLocation>
        <location evidence="2">Secreted</location>
    </subcellularLocation>
</comment>
<dbReference type="GO" id="GO:0016020">
    <property type="term" value="C:membrane"/>
    <property type="evidence" value="ECO:0007669"/>
    <property type="project" value="UniProtKB-SubCell"/>
</dbReference>
<dbReference type="Proteomes" id="UP000298213">
    <property type="component" value="Unassembled WGS sequence"/>
</dbReference>
<keyword evidence="3" id="KW-0964">Secreted</keyword>
<feature type="compositionally biased region" description="Basic and acidic residues" evidence="8">
    <location>
        <begin position="1203"/>
        <end position="1219"/>
    </location>
</feature>
<evidence type="ECO:0000256" key="6">
    <source>
        <dbReference type="ARBA" id="ARBA00023026"/>
    </source>
</evidence>
<dbReference type="PANTHER" id="PTHR38340:SF1">
    <property type="entry name" value="S-LAYER PROTEIN"/>
    <property type="match status" value="1"/>
</dbReference>
<keyword evidence="6" id="KW-0843">Virulence</keyword>
<reference evidence="9 10" key="1">
    <citation type="submission" date="2019-03" db="EMBL/GenBank/DDBJ databases">
        <title>Genome sequence of Sphingomonas sp. 17J27-24.</title>
        <authorList>
            <person name="Kim M."/>
            <person name="Maeng S."/>
            <person name="Sathiyaraj S."/>
        </authorList>
    </citation>
    <scope>NUCLEOTIDE SEQUENCE [LARGE SCALE GENOMIC DNA]</scope>
    <source>
        <strain evidence="9 10">17J27-24</strain>
    </source>
</reference>
<evidence type="ECO:0000256" key="7">
    <source>
        <dbReference type="ARBA" id="ARBA00023136"/>
    </source>
</evidence>
<dbReference type="PRINTS" id="PR01488">
    <property type="entry name" value="RTXTOXINA"/>
</dbReference>
<evidence type="ECO:0000313" key="10">
    <source>
        <dbReference type="Proteomes" id="UP000298213"/>
    </source>
</evidence>
<evidence type="ECO:0000256" key="1">
    <source>
        <dbReference type="ARBA" id="ARBA00004370"/>
    </source>
</evidence>
<dbReference type="InterPro" id="IPR029058">
    <property type="entry name" value="AB_hydrolase_fold"/>
</dbReference>
<evidence type="ECO:0000256" key="4">
    <source>
        <dbReference type="ARBA" id="ARBA00022656"/>
    </source>
</evidence>
<evidence type="ECO:0000256" key="3">
    <source>
        <dbReference type="ARBA" id="ARBA00022525"/>
    </source>
</evidence>
<dbReference type="Pfam" id="PF00353">
    <property type="entry name" value="HemolysinCabind"/>
    <property type="match status" value="8"/>
</dbReference>
<evidence type="ECO:0000256" key="5">
    <source>
        <dbReference type="ARBA" id="ARBA00022737"/>
    </source>
</evidence>
<dbReference type="SUPFAM" id="SSF51120">
    <property type="entry name" value="beta-Roll"/>
    <property type="match status" value="5"/>
</dbReference>
<keyword evidence="10" id="KW-1185">Reference proteome</keyword>
<evidence type="ECO:0000256" key="2">
    <source>
        <dbReference type="ARBA" id="ARBA00004613"/>
    </source>
</evidence>
<evidence type="ECO:0000313" key="9">
    <source>
        <dbReference type="EMBL" id="TFI56471.1"/>
    </source>
</evidence>
<dbReference type="PRINTS" id="PR00313">
    <property type="entry name" value="CABNDNGRPT"/>
</dbReference>
<dbReference type="Gene3D" id="2.150.10.10">
    <property type="entry name" value="Serralysin-like metalloprotease, C-terminal"/>
    <property type="match status" value="4"/>
</dbReference>
<name>A0A4Y8ZKE2_9SPHN</name>
<dbReference type="GO" id="GO:0005509">
    <property type="term" value="F:calcium ion binding"/>
    <property type="evidence" value="ECO:0007669"/>
    <property type="project" value="InterPro"/>
</dbReference>
<dbReference type="OrthoDB" id="7527830at2"/>
<dbReference type="InterPro" id="IPR018511">
    <property type="entry name" value="Hemolysin-typ_Ca-bd_CS"/>
</dbReference>
<comment type="caution">
    <text evidence="9">The sequence shown here is derived from an EMBL/GenBank/DDBJ whole genome shotgun (WGS) entry which is preliminary data.</text>
</comment>
<accession>A0A4Y8ZKE2</accession>
<keyword evidence="7" id="KW-0472">Membrane</keyword>
<dbReference type="PANTHER" id="PTHR38340">
    <property type="entry name" value="S-LAYER PROTEIN"/>
    <property type="match status" value="1"/>
</dbReference>
<sequence>MDEDLFLSIAAMDAYYRNNPNSQLQISGNQIGNAVVVRTSPPSSSGFSAVQYSVVGDGVGALEAGTPIIAYRGTDQIVDIRSWVTIFSNPNAPQIEEAIDFYRSADDLTSSPIVLTGHSLGGALAGMVGALFQEEAVLIANISFEATTNRIYSEQTYGDKTPWSPNFAGIRTYAVAGEVAESTRLVQNTPVTTIPFPTITGPLWDWELHAADIHVILLYSHLFQASMRNWEDAIDPLFEALTSVRVGESAGFADATSLSSAIAYSALSEGERPFGDTAIRAMFDDAADLSVGVSATASSAVRESESLIGEVLVENAGRLAFGAVLVEDDPQAASGILSLAESGSALTINLSDAAWTKDGLVNKPDVLEELILTSVEEGGGLAEFAWKALTWLSDTTGEAAGHIVDIVDALSYQIEIGAPDELSFTDANSILVFVMGQFAGVEQHLTSPGNSKNFIIGSSAGEGIDARDGVDVLLGNGGNDKLEGGGGSDWIHGGDGHDQAIYDGSEASITVRFDGSGNSPSLTVLDGSGGTDTLLSIEEIVATQYNDSFSFIGSLPNEYDLKIDAAGGQQHSDLIDLQAATAQLQAKITEGGVELTSPGSSGRIELSGFHTTVSGSDTAKTIFIGAGTGAEFRAGAAGGDFTLLAGDKAYGHEGAVDVFRVTTTVPEEFASLSEAEKVAYLTRNKVFIGKFGTEDQIYVNDLLFDGNKLSSTLMQAWSDHPNDDVRFGEVNLSGQSSYGTVYLQSYFVEWGTTVTGAPYGRYVADPGPVRHVSYSLVDNSGLGLISFSSTDMAGAGLPSLSSADERLTILIDGFTDGEGGISFQADALANVIAEPPEGFWWTNTPELGFWPYGDYRDKGNVLWVGTADFLDGNPDGFITGGGTKIDSAHPMYNLGPRLWDDTGFDWEAYMMPPQVMDGGAGDDSFEGGWADDVLGGVGGNDTLAGGPGNDRLSGGDGDDRLVGDYGDDFLQGGDGDDVLIAGWGNDIVDGGPGVDIAHVFDSSSNVRLYRDEEGTVLSASAYSTTEVTRFMNVEALYFEDDGVTISLADLAGGTSGDDILSGTEGYDTYDAGQGNDVLYGLGGDDWLFGGAGDDVLTGGEHYDLLDGGTGFDIAHFAGNIDDYLIALGEDGTLTVADFWNSDGEDTLSAIERLVFDGDGSVVDLLSAPQLGTGEDDDIEGSAGADLVLGFTGNDVLSGGAGDDSLRGGDGEDQLRGDEGHDVLYGGRGDDQFDGGAGDDTIVYRLGEGSDSIVPGEGWDVLRLAGLYSADVMFWTGGGGSNDIVLAFPYPGSTVAIRGGAATADSIDMIEFEDGSSWTRAQLIDRYLAAQISDGPDNVTGTSGADTIDALGGNDVVEGLAGNDTLAGGAGNDALYGGEGDDLLDGGAGNDQLDGGAGDDLFQYSALGGGFDAVAGGDGYDGIVATGINAWIGLSSLSGVEAIGSGGFAGVAYRVPPRQTPSTSVV</sequence>
<dbReference type="InterPro" id="IPR003995">
    <property type="entry name" value="RTX_toxin_determinant-A"/>
</dbReference>
<proteinExistence type="predicted"/>
<keyword evidence="4" id="KW-0800">Toxin</keyword>
<dbReference type="RefSeq" id="WP_135090427.1">
    <property type="nucleotide sequence ID" value="NZ_SPDV01000074.1"/>
</dbReference>
<dbReference type="GO" id="GO:0090729">
    <property type="term" value="F:toxin activity"/>
    <property type="evidence" value="ECO:0007669"/>
    <property type="project" value="UniProtKB-KW"/>
</dbReference>
<dbReference type="PROSITE" id="PS00330">
    <property type="entry name" value="HEMOLYSIN_CALCIUM"/>
    <property type="match status" value="10"/>
</dbReference>
<dbReference type="InterPro" id="IPR001343">
    <property type="entry name" value="Hemolysn_Ca-bd"/>
</dbReference>